<reference evidence="3 4" key="1">
    <citation type="submission" date="2023-11" db="EMBL/GenBank/DDBJ databases">
        <authorList>
            <person name="Xu M."/>
            <person name="Jiang T."/>
        </authorList>
    </citation>
    <scope>NUCLEOTIDE SEQUENCE [LARGE SCALE GENOMIC DNA]</scope>
    <source>
        <strain evidence="3 4">SD</strain>
    </source>
</reference>
<name>A0ABU4VKV4_9ACTN</name>
<sequence length="423" mass="45390">MSDVTQRSTTRTAQLLAAVLAVVLLVPAIAQAARPAAIARELERSPLYVDPAYADALAPEDERALRAAIDRRPGTTRLLLTALVPGDAADGRARTLIELVRQRLRDAGEDADGTYAVVDGSYVTATTYRQGEEVLGDDAARDAAFLANNDDGEGGRPSYREPVGAVALRFLRQLARPAAQRSAAAERLRATLRREYEARQREQAGDGGGVPLVVVLAVVALVVLGAALLLYRRRGARVADGPLPVIPDRVFEHARAARRAELREDADEQLLALGEALDAQPVPEAEAAQEAYQEALDATTAARRRMRPDAPSVDLVGVLVLIDRARGLLARAAALDAGRRPPEPDRLCTYHPLHGRAASTVEWRPGLRVPACAACAADVRAGRTPDALRDGDRPYFEADSVWARTGFGALADDLVARVSRGER</sequence>
<comment type="caution">
    <text evidence="3">The sequence shown here is derived from an EMBL/GenBank/DDBJ whole genome shotgun (WGS) entry which is preliminary data.</text>
</comment>
<evidence type="ECO:0000256" key="1">
    <source>
        <dbReference type="SAM" id="Phobius"/>
    </source>
</evidence>
<keyword evidence="1" id="KW-0472">Membrane</keyword>
<evidence type="ECO:0000256" key="2">
    <source>
        <dbReference type="SAM" id="SignalP"/>
    </source>
</evidence>
<dbReference type="RefSeq" id="WP_319954270.1">
    <property type="nucleotide sequence ID" value="NZ_JAXAVX010000004.1"/>
</dbReference>
<accession>A0ABU4VKV4</accession>
<protein>
    <recommendedName>
        <fullName evidence="5">TPM domain-containing protein</fullName>
    </recommendedName>
</protein>
<proteinExistence type="predicted"/>
<evidence type="ECO:0008006" key="5">
    <source>
        <dbReference type="Google" id="ProtNLM"/>
    </source>
</evidence>
<evidence type="ECO:0000313" key="4">
    <source>
        <dbReference type="Proteomes" id="UP001277761"/>
    </source>
</evidence>
<keyword evidence="1" id="KW-1133">Transmembrane helix</keyword>
<organism evidence="3 4">
    <name type="scientific">Patulibacter brassicae</name>
    <dbReference type="NCBI Taxonomy" id="1705717"/>
    <lineage>
        <taxon>Bacteria</taxon>
        <taxon>Bacillati</taxon>
        <taxon>Actinomycetota</taxon>
        <taxon>Thermoleophilia</taxon>
        <taxon>Solirubrobacterales</taxon>
        <taxon>Patulibacteraceae</taxon>
        <taxon>Patulibacter</taxon>
    </lineage>
</organism>
<feature type="signal peptide" evidence="2">
    <location>
        <begin position="1"/>
        <end position="32"/>
    </location>
</feature>
<dbReference type="Proteomes" id="UP001277761">
    <property type="component" value="Unassembled WGS sequence"/>
</dbReference>
<feature type="chain" id="PRO_5045057261" description="TPM domain-containing protein" evidence="2">
    <location>
        <begin position="33"/>
        <end position="423"/>
    </location>
</feature>
<keyword evidence="1" id="KW-0812">Transmembrane</keyword>
<keyword evidence="4" id="KW-1185">Reference proteome</keyword>
<keyword evidence="2" id="KW-0732">Signal</keyword>
<feature type="transmembrane region" description="Helical" evidence="1">
    <location>
        <begin position="209"/>
        <end position="231"/>
    </location>
</feature>
<gene>
    <name evidence="3" type="ORF">SK069_10960</name>
</gene>
<dbReference type="EMBL" id="JAXAVX010000004">
    <property type="protein sequence ID" value="MDX8152115.1"/>
    <property type="molecule type" value="Genomic_DNA"/>
</dbReference>
<evidence type="ECO:0000313" key="3">
    <source>
        <dbReference type="EMBL" id="MDX8152115.1"/>
    </source>
</evidence>